<gene>
    <name evidence="3" type="primary">LOC106159342</name>
</gene>
<dbReference type="OrthoDB" id="10254720at2759"/>
<dbReference type="InterPro" id="IPR039701">
    <property type="entry name" value="HS1BP3"/>
</dbReference>
<dbReference type="Proteomes" id="UP000085678">
    <property type="component" value="Unplaced"/>
</dbReference>
<name>A0A1S3HYF8_LINAN</name>
<dbReference type="InParanoid" id="A0A1S3HYF8"/>
<accession>A0A1S3HYF8</accession>
<keyword evidence="2" id="KW-1185">Reference proteome</keyword>
<dbReference type="AlphaFoldDB" id="A0A1S3HYF8"/>
<dbReference type="PANTHER" id="PTHR14431">
    <property type="entry name" value="HCLS1-BINDING PROTEIN 3"/>
    <property type="match status" value="1"/>
</dbReference>
<evidence type="ECO:0000313" key="3">
    <source>
        <dbReference type="RefSeq" id="XP_013391060.1"/>
    </source>
</evidence>
<feature type="region of interest" description="Disordered" evidence="1">
    <location>
        <begin position="63"/>
        <end position="167"/>
    </location>
</feature>
<dbReference type="RefSeq" id="XP_013391060.1">
    <property type="nucleotide sequence ID" value="XM_013535606.1"/>
</dbReference>
<dbReference type="PANTHER" id="PTHR14431:SF1">
    <property type="entry name" value="HCLS1-BINDING PROTEIN 3"/>
    <property type="match status" value="1"/>
</dbReference>
<evidence type="ECO:0000256" key="1">
    <source>
        <dbReference type="SAM" id="MobiDB-lite"/>
    </source>
</evidence>
<dbReference type="GeneID" id="106159342"/>
<dbReference type="KEGG" id="lak:106159342"/>
<proteinExistence type="predicted"/>
<organism evidence="2 3">
    <name type="scientific">Lingula anatina</name>
    <name type="common">Brachiopod</name>
    <name type="synonym">Lingula unguis</name>
    <dbReference type="NCBI Taxonomy" id="7574"/>
    <lineage>
        <taxon>Eukaryota</taxon>
        <taxon>Metazoa</taxon>
        <taxon>Spiralia</taxon>
        <taxon>Lophotrochozoa</taxon>
        <taxon>Brachiopoda</taxon>
        <taxon>Linguliformea</taxon>
        <taxon>Lingulata</taxon>
        <taxon>Lingulida</taxon>
        <taxon>Linguloidea</taxon>
        <taxon>Lingulidae</taxon>
        <taxon>Lingula</taxon>
    </lineage>
</organism>
<protein>
    <submittedName>
        <fullName evidence="3">HCLS1-binding protein 3</fullName>
    </submittedName>
</protein>
<evidence type="ECO:0000313" key="2">
    <source>
        <dbReference type="Proteomes" id="UP000085678"/>
    </source>
</evidence>
<reference evidence="3" key="1">
    <citation type="submission" date="2025-08" db="UniProtKB">
        <authorList>
            <consortium name="RefSeq"/>
        </authorList>
    </citation>
    <scope>IDENTIFICATION</scope>
    <source>
        <tissue evidence="3">Gonads</tissue>
    </source>
</reference>
<sequence length="167" mass="18085">MPQATVTVRELKNKDMGLDLSVPTHKVIPGLIRSTVEYHVVVVSELHFFKSPKHRETDVVQYMKPKPKPKPDIATKPALTTKPAIATKPAVATKPAIASKPSVAKNTKPVLPAKPKPGADSKPQLSASKEEDLFSAPDVSSDMGTDDIMKYIESQASQSEADLDLFS</sequence>